<protein>
    <submittedName>
        <fullName evidence="2">ATP-binding protein</fullName>
    </submittedName>
</protein>
<feature type="compositionally biased region" description="Low complexity" evidence="1">
    <location>
        <begin position="129"/>
        <end position="139"/>
    </location>
</feature>
<comment type="caution">
    <text evidence="2">The sequence shown here is derived from an EMBL/GenBank/DDBJ whole genome shotgun (WGS) entry which is preliminary data.</text>
</comment>
<dbReference type="SUPFAM" id="SSF52540">
    <property type="entry name" value="P-loop containing nucleoside triphosphate hydrolases"/>
    <property type="match status" value="1"/>
</dbReference>
<feature type="region of interest" description="Disordered" evidence="1">
    <location>
        <begin position="128"/>
        <end position="168"/>
    </location>
</feature>
<dbReference type="PANTHER" id="PTHR47691">
    <property type="entry name" value="REGULATOR-RELATED"/>
    <property type="match status" value="1"/>
</dbReference>
<accession>A0ABW9I392</accession>
<organism evidence="2 3">
    <name type="scientific">Streptomyces niveiscabiei</name>
    <dbReference type="NCBI Taxonomy" id="164115"/>
    <lineage>
        <taxon>Bacteria</taxon>
        <taxon>Bacillati</taxon>
        <taxon>Actinomycetota</taxon>
        <taxon>Actinomycetes</taxon>
        <taxon>Kitasatosporales</taxon>
        <taxon>Streptomycetaceae</taxon>
        <taxon>Streptomyces</taxon>
    </lineage>
</organism>
<evidence type="ECO:0000313" key="2">
    <source>
        <dbReference type="EMBL" id="MFM9613785.1"/>
    </source>
</evidence>
<proteinExistence type="predicted"/>
<keyword evidence="2" id="KW-0067">ATP-binding</keyword>
<name>A0ABW9I392_9ACTN</name>
<evidence type="ECO:0000313" key="3">
    <source>
        <dbReference type="Proteomes" id="UP001631957"/>
    </source>
</evidence>
<gene>
    <name evidence="2" type="ORF">ACKI18_34505</name>
</gene>
<evidence type="ECO:0000256" key="1">
    <source>
        <dbReference type="SAM" id="MobiDB-lite"/>
    </source>
</evidence>
<reference evidence="2 3" key="1">
    <citation type="submission" date="2024-12" db="EMBL/GenBank/DDBJ databases">
        <title>Forecasting of Potato common scab and diversities of Pathogenic streptomyces spp. in china.</title>
        <authorList>
            <person name="Handique U."/>
            <person name="Wu J."/>
        </authorList>
    </citation>
    <scope>NUCLEOTIDE SEQUENCE [LARGE SCALE GENOMIC DNA]</scope>
    <source>
        <strain evidence="2 3">ZRIMU1530</strain>
    </source>
</reference>
<dbReference type="PANTHER" id="PTHR47691:SF3">
    <property type="entry name" value="HTH-TYPE TRANSCRIPTIONAL REGULATOR RV0890C-RELATED"/>
    <property type="match status" value="1"/>
</dbReference>
<dbReference type="EMBL" id="JBJVNI010000022">
    <property type="protein sequence ID" value="MFM9613785.1"/>
    <property type="molecule type" value="Genomic_DNA"/>
</dbReference>
<sequence>MESYNVWTCADTPGTLPAPRRGRTVDGGLLGRASELADLRAALAAHRLVTVTGAAGMGKSRLARAAAGAGAVVWVGESGGGGLAERVVRAVGSRFADVDVDVDADVDMDAAGRLAVVRSDSPVGGPQFRAAGLPAALRPPRTPEHSPAHATPRPRPSSPLPPGLVDAPLPAPDPVAALRALPAPHPLLVLDGVDPVHGECVGLVQRLLMAVPALRVLVTARKALGLGEERVLRLGALGLRGPAVELFLDRARTATGRELPGGDRAAAERICRLLEGVPLAIELAAGQLTRHSVTDLAARLERDQCWLTGPHPGPRRHRSLRDAVGAGYRLCERESRVVWARASVFTGSFTEATAVFVCSGAGVEPHRVPGLLAELAASGVLETLGEPGGVRTSRYRMTRAARDFGAERLREAGESAVARERHALHHRRVAAVAENLWTNGQQRQAVQLVREEYDDLTALVRHAHARPGHVEAALETVVNLWFWWAVHGHAAQGHAHLRRLLPLAEPDSPLLPRALWLTAWLGTAEPETARELLGRAWTGAVLAGDDATVGRIAHVEGVLAWRDGSPGVAESCFAQAADLIPPGAPGGPAAPVSLAALAVVQSYRSPRAARRSARRALCTPGADSWSTLLARYALAVTDHPTHPARAWHRARRALSTIDTRIDAPQGTAALLRLIADVEGGRAGDEGIRAFVP</sequence>
<feature type="compositionally biased region" description="Pro residues" evidence="1">
    <location>
        <begin position="153"/>
        <end position="162"/>
    </location>
</feature>
<dbReference type="RefSeq" id="WP_409123398.1">
    <property type="nucleotide sequence ID" value="NZ_JBJVNI010000022.1"/>
</dbReference>
<dbReference type="Proteomes" id="UP001631957">
    <property type="component" value="Unassembled WGS sequence"/>
</dbReference>
<dbReference type="InterPro" id="IPR027417">
    <property type="entry name" value="P-loop_NTPase"/>
</dbReference>
<dbReference type="GO" id="GO:0005524">
    <property type="term" value="F:ATP binding"/>
    <property type="evidence" value="ECO:0007669"/>
    <property type="project" value="UniProtKB-KW"/>
</dbReference>
<keyword evidence="2" id="KW-0547">Nucleotide-binding</keyword>
<keyword evidence="3" id="KW-1185">Reference proteome</keyword>